<gene>
    <name evidence="1" type="ORF">FPZ49_22580</name>
</gene>
<organism evidence="1 2">
    <name type="scientific">Paenibacillus cremeus</name>
    <dbReference type="NCBI Taxonomy" id="2163881"/>
    <lineage>
        <taxon>Bacteria</taxon>
        <taxon>Bacillati</taxon>
        <taxon>Bacillota</taxon>
        <taxon>Bacilli</taxon>
        <taxon>Bacillales</taxon>
        <taxon>Paenibacillaceae</taxon>
        <taxon>Paenibacillus</taxon>
    </lineage>
</organism>
<accession>A0A559K6A3</accession>
<dbReference type="EMBL" id="VNJI01000033">
    <property type="protein sequence ID" value="TVY07671.1"/>
    <property type="molecule type" value="Genomic_DNA"/>
</dbReference>
<sequence length="90" mass="10064">MKIALHKELPAETQVQQLIDSITEPAEAGMSAHEICTSNASVIAAYDEERLVALGRLVDGCTGPQAFKFAVLPDYKERQIERYMRKLLML</sequence>
<dbReference type="RefSeq" id="WP_144851250.1">
    <property type="nucleotide sequence ID" value="NZ_VNJI01000033.1"/>
</dbReference>
<keyword evidence="2" id="KW-1185">Reference proteome</keyword>
<evidence type="ECO:0000313" key="2">
    <source>
        <dbReference type="Proteomes" id="UP000317036"/>
    </source>
</evidence>
<protein>
    <recommendedName>
        <fullName evidence="3">GNAT family N-acetyltransferase</fullName>
    </recommendedName>
</protein>
<name>A0A559K6A3_9BACL</name>
<evidence type="ECO:0000313" key="1">
    <source>
        <dbReference type="EMBL" id="TVY07671.1"/>
    </source>
</evidence>
<evidence type="ECO:0008006" key="3">
    <source>
        <dbReference type="Google" id="ProtNLM"/>
    </source>
</evidence>
<comment type="caution">
    <text evidence="1">The sequence shown here is derived from an EMBL/GenBank/DDBJ whole genome shotgun (WGS) entry which is preliminary data.</text>
</comment>
<reference evidence="1 2" key="1">
    <citation type="submission" date="2019-07" db="EMBL/GenBank/DDBJ databases">
        <authorList>
            <person name="Kim J."/>
        </authorList>
    </citation>
    <scope>NUCLEOTIDE SEQUENCE [LARGE SCALE GENOMIC DNA]</scope>
    <source>
        <strain evidence="1 2">JC52</strain>
    </source>
</reference>
<proteinExistence type="predicted"/>
<dbReference type="Proteomes" id="UP000317036">
    <property type="component" value="Unassembled WGS sequence"/>
</dbReference>
<dbReference type="AlphaFoldDB" id="A0A559K6A3"/>
<dbReference type="OrthoDB" id="2617175at2"/>